<dbReference type="AlphaFoldDB" id="R7Q3D7"/>
<evidence type="ECO:0000313" key="1">
    <source>
        <dbReference type="EMBL" id="CDF32413.1"/>
    </source>
</evidence>
<proteinExistence type="predicted"/>
<protein>
    <submittedName>
        <fullName evidence="1">Uncharacterized protein</fullName>
    </submittedName>
</protein>
<dbReference type="EMBL" id="HG001489">
    <property type="protein sequence ID" value="CDF32413.1"/>
    <property type="molecule type" value="Genomic_DNA"/>
</dbReference>
<name>R7Q3D7_CHOCR</name>
<evidence type="ECO:0000313" key="2">
    <source>
        <dbReference type="Proteomes" id="UP000012073"/>
    </source>
</evidence>
<keyword evidence="2" id="KW-1185">Reference proteome</keyword>
<dbReference type="GeneID" id="17319788"/>
<dbReference type="Proteomes" id="UP000012073">
    <property type="component" value="Unassembled WGS sequence"/>
</dbReference>
<dbReference type="Gramene" id="CDF32413">
    <property type="protein sequence ID" value="CDF32413"/>
    <property type="gene ID" value="CHC_T00008177001"/>
</dbReference>
<sequence>MALKKLLLICKSLVNPILQLHFETITPNRDYSYELIPKEKSYSHLCEHRRRSRVASLAKTKDHA</sequence>
<reference evidence="2" key="1">
    <citation type="journal article" date="2013" name="Proc. Natl. Acad. Sci. U.S.A.">
        <title>Genome structure and metabolic features in the red seaweed Chondrus crispus shed light on evolution of the Archaeplastida.</title>
        <authorList>
            <person name="Collen J."/>
            <person name="Porcel B."/>
            <person name="Carre W."/>
            <person name="Ball S.G."/>
            <person name="Chaparro C."/>
            <person name="Tonon T."/>
            <person name="Barbeyron T."/>
            <person name="Michel G."/>
            <person name="Noel B."/>
            <person name="Valentin K."/>
            <person name="Elias M."/>
            <person name="Artiguenave F."/>
            <person name="Arun A."/>
            <person name="Aury J.M."/>
            <person name="Barbosa-Neto J.F."/>
            <person name="Bothwell J.H."/>
            <person name="Bouget F.Y."/>
            <person name="Brillet L."/>
            <person name="Cabello-Hurtado F."/>
            <person name="Capella-Gutierrez S."/>
            <person name="Charrier B."/>
            <person name="Cladiere L."/>
            <person name="Cock J.M."/>
            <person name="Coelho S.M."/>
            <person name="Colleoni C."/>
            <person name="Czjzek M."/>
            <person name="Da Silva C."/>
            <person name="Delage L."/>
            <person name="Denoeud F."/>
            <person name="Deschamps P."/>
            <person name="Dittami S.M."/>
            <person name="Gabaldon T."/>
            <person name="Gachon C.M."/>
            <person name="Groisillier A."/>
            <person name="Herve C."/>
            <person name="Jabbari K."/>
            <person name="Katinka M."/>
            <person name="Kloareg B."/>
            <person name="Kowalczyk N."/>
            <person name="Labadie K."/>
            <person name="Leblanc C."/>
            <person name="Lopez P.J."/>
            <person name="McLachlan D.H."/>
            <person name="Meslet-Cladiere L."/>
            <person name="Moustafa A."/>
            <person name="Nehr Z."/>
            <person name="Nyvall Collen P."/>
            <person name="Panaud O."/>
            <person name="Partensky F."/>
            <person name="Poulain J."/>
            <person name="Rensing S.A."/>
            <person name="Rousvoal S."/>
            <person name="Samson G."/>
            <person name="Symeonidi A."/>
            <person name="Weissenbach J."/>
            <person name="Zambounis A."/>
            <person name="Wincker P."/>
            <person name="Boyen C."/>
        </authorList>
    </citation>
    <scope>NUCLEOTIDE SEQUENCE [LARGE SCALE GENOMIC DNA]</scope>
    <source>
        <strain evidence="2">cv. Stackhouse</strain>
    </source>
</reference>
<accession>R7Q3D7</accession>
<organism evidence="1 2">
    <name type="scientific">Chondrus crispus</name>
    <name type="common">Carrageen Irish moss</name>
    <name type="synonym">Polymorpha crispa</name>
    <dbReference type="NCBI Taxonomy" id="2769"/>
    <lineage>
        <taxon>Eukaryota</taxon>
        <taxon>Rhodophyta</taxon>
        <taxon>Florideophyceae</taxon>
        <taxon>Rhodymeniophycidae</taxon>
        <taxon>Gigartinales</taxon>
        <taxon>Gigartinaceae</taxon>
        <taxon>Chondrus</taxon>
    </lineage>
</organism>
<gene>
    <name evidence="1" type="ORF">CHC_T00008177001</name>
</gene>
<dbReference type="KEGG" id="ccp:CHC_T00008177001"/>
<dbReference type="RefSeq" id="XP_005712078.1">
    <property type="nucleotide sequence ID" value="XM_005712021.1"/>
</dbReference>